<dbReference type="EMBL" id="PEDF01000068">
    <property type="protein sequence ID" value="RFZ42516.1"/>
    <property type="molecule type" value="Genomic_DNA"/>
</dbReference>
<comment type="caution">
    <text evidence="2">The sequence shown here is derived from an EMBL/GenBank/DDBJ whole genome shotgun (WGS) entry which is preliminary data.</text>
</comment>
<sequence>MAALPGAPQFHLATGARAGLPDFGAPGLPVPPLTGMPTPPDVSGVLAGLPTIAPLSTTLGRLGGLAGPTNAVSPTATTATRAGHHIPDHGSASPESAGAAATTTTQRAPIDAQTRPTHQQRQRVV</sequence>
<evidence type="ECO:0000256" key="1">
    <source>
        <dbReference type="SAM" id="MobiDB-lite"/>
    </source>
</evidence>
<feature type="compositionally biased region" description="Polar residues" evidence="1">
    <location>
        <begin position="70"/>
        <end position="80"/>
    </location>
</feature>
<gene>
    <name evidence="2" type="ORF">DAVIS_02094</name>
</gene>
<feature type="region of interest" description="Disordered" evidence="1">
    <location>
        <begin position="66"/>
        <end position="125"/>
    </location>
</feature>
<protein>
    <submittedName>
        <fullName evidence="2">Uncharacterized protein</fullName>
    </submittedName>
</protein>
<organism evidence="2 3">
    <name type="scientific">Mycobacterium marinum</name>
    <dbReference type="NCBI Taxonomy" id="1781"/>
    <lineage>
        <taxon>Bacteria</taxon>
        <taxon>Bacillati</taxon>
        <taxon>Actinomycetota</taxon>
        <taxon>Actinomycetes</taxon>
        <taxon>Mycobacteriales</taxon>
        <taxon>Mycobacteriaceae</taxon>
        <taxon>Mycobacterium</taxon>
        <taxon>Mycobacterium ulcerans group</taxon>
    </lineage>
</organism>
<dbReference type="Proteomes" id="UP000257451">
    <property type="component" value="Unassembled WGS sequence"/>
</dbReference>
<dbReference type="AlphaFoldDB" id="A0A3E2MXF5"/>
<proteinExistence type="predicted"/>
<reference evidence="2 3" key="1">
    <citation type="journal article" date="2018" name="Sci. Rep.">
        <title>Extensive genomic diversity among Mycobacterium marinum strains revealed by whole genome sequencing.</title>
        <authorList>
            <person name="Das S."/>
            <person name="Pettersson B.M."/>
            <person name="Behra P.R."/>
            <person name="Mallick A."/>
            <person name="Cheramie M."/>
            <person name="Ramesh M."/>
            <person name="Shirreff L."/>
            <person name="DuCote T."/>
            <person name="Dasgupta S."/>
            <person name="Ennis D.G."/>
            <person name="Kirsebom L.A."/>
        </authorList>
    </citation>
    <scope>NUCLEOTIDE SEQUENCE [LARGE SCALE GENOMIC DNA]</scope>
    <source>
        <strain evidence="2 3">Davis1</strain>
    </source>
</reference>
<evidence type="ECO:0000313" key="2">
    <source>
        <dbReference type="EMBL" id="RFZ42516.1"/>
    </source>
</evidence>
<accession>A0A3E2MXF5</accession>
<evidence type="ECO:0000313" key="3">
    <source>
        <dbReference type="Proteomes" id="UP000257451"/>
    </source>
</evidence>
<name>A0A3E2MXF5_MYCMR</name>